<evidence type="ECO:0000256" key="1">
    <source>
        <dbReference type="SAM" id="Phobius"/>
    </source>
</evidence>
<dbReference type="Proteomes" id="UP000739411">
    <property type="component" value="Unassembled WGS sequence"/>
</dbReference>
<dbReference type="AlphaFoldDB" id="A0A935JV83"/>
<keyword evidence="1" id="KW-0472">Membrane</keyword>
<protein>
    <submittedName>
        <fullName evidence="2">Uncharacterized protein</fullName>
    </submittedName>
</protein>
<feature type="transmembrane region" description="Helical" evidence="1">
    <location>
        <begin position="152"/>
        <end position="169"/>
    </location>
</feature>
<keyword evidence="1" id="KW-0812">Transmembrane</keyword>
<reference evidence="2 3" key="1">
    <citation type="submission" date="2020-10" db="EMBL/GenBank/DDBJ databases">
        <title>Connecting structure to function with the recovery of over 1000 high-quality activated sludge metagenome-assembled genomes encoding full-length rRNA genes using long-read sequencing.</title>
        <authorList>
            <person name="Singleton C.M."/>
            <person name="Petriglieri F."/>
            <person name="Kristensen J.M."/>
            <person name="Kirkegaard R.H."/>
            <person name="Michaelsen T.Y."/>
            <person name="Andersen M.H."/>
            <person name="Karst S.M."/>
            <person name="Dueholm M.S."/>
            <person name="Nielsen P.H."/>
            <person name="Albertsen M."/>
        </authorList>
    </citation>
    <scope>NUCLEOTIDE SEQUENCE [LARGE SCALE GENOMIC DNA]</scope>
    <source>
        <strain evidence="2">EsbW_18-Q3-R4-48_BATAC.463</strain>
    </source>
</reference>
<sequence length="205" mass="22080">MTKSLLELIDRSVSLLALECKVIGLDLAWMFGLVISVAWLAMTGWLALLACLALILVENGIIGWVGVLALAALGSFVAVAILIGVIVQRSRDLDFPAIRRQLHSLDAGTDEVIKPARTLGLAEQQVAEARTAVVGEYHLAQARLQHQIESPVLLGGVFLGAVGVGYLSRKHDKSRGLLWRGGLKTLQILLPLWLATKLAAKPPEK</sequence>
<feature type="transmembrane region" description="Helical" evidence="1">
    <location>
        <begin position="27"/>
        <end position="55"/>
    </location>
</feature>
<evidence type="ECO:0000313" key="2">
    <source>
        <dbReference type="EMBL" id="MBK7414571.1"/>
    </source>
</evidence>
<organism evidence="2 3">
    <name type="scientific">Candidatus Dechloromonas phosphorivorans</name>
    <dbReference type="NCBI Taxonomy" id="2899244"/>
    <lineage>
        <taxon>Bacteria</taxon>
        <taxon>Pseudomonadati</taxon>
        <taxon>Pseudomonadota</taxon>
        <taxon>Betaproteobacteria</taxon>
        <taxon>Rhodocyclales</taxon>
        <taxon>Azonexaceae</taxon>
        <taxon>Dechloromonas</taxon>
    </lineage>
</organism>
<dbReference type="EMBL" id="JADJMS010000010">
    <property type="protein sequence ID" value="MBK7414571.1"/>
    <property type="molecule type" value="Genomic_DNA"/>
</dbReference>
<evidence type="ECO:0000313" key="3">
    <source>
        <dbReference type="Proteomes" id="UP000739411"/>
    </source>
</evidence>
<gene>
    <name evidence="2" type="ORF">IPJ38_05080</name>
</gene>
<comment type="caution">
    <text evidence="2">The sequence shown here is derived from an EMBL/GenBank/DDBJ whole genome shotgun (WGS) entry which is preliminary data.</text>
</comment>
<keyword evidence="1" id="KW-1133">Transmembrane helix</keyword>
<feature type="transmembrane region" description="Helical" evidence="1">
    <location>
        <begin position="61"/>
        <end position="87"/>
    </location>
</feature>
<proteinExistence type="predicted"/>
<name>A0A935JV83_9RHOO</name>
<accession>A0A935JV83</accession>